<evidence type="ECO:0000313" key="4">
    <source>
        <dbReference type="EMBL" id="KAE9982881.1"/>
    </source>
</evidence>
<dbReference type="Proteomes" id="UP000490939">
    <property type="component" value="Unassembled WGS sequence"/>
</dbReference>
<feature type="region of interest" description="Disordered" evidence="1">
    <location>
        <begin position="365"/>
        <end position="408"/>
    </location>
</feature>
<keyword evidence="6" id="KW-1185">Reference proteome</keyword>
<protein>
    <submittedName>
        <fullName evidence="2">Uncharacterized protein</fullName>
    </submittedName>
</protein>
<evidence type="ECO:0000256" key="1">
    <source>
        <dbReference type="SAM" id="MobiDB-lite"/>
    </source>
</evidence>
<dbReference type="EMBL" id="WNWQ01000036">
    <property type="protein sequence ID" value="KAE9982881.1"/>
    <property type="molecule type" value="Genomic_DNA"/>
</dbReference>
<reference evidence="2 5" key="1">
    <citation type="submission" date="2018-12" db="EMBL/GenBank/DDBJ databases">
        <title>Venturia inaequalis Genome Resource.</title>
        <authorList>
            <person name="Lichtner F.J."/>
        </authorList>
    </citation>
    <scope>NUCLEOTIDE SEQUENCE [LARGE SCALE GENOMIC DNA]</scope>
    <source>
        <strain evidence="2 5">120213</strain>
        <strain evidence="4">Bline_iso_100314</strain>
        <strain evidence="3 6">DMI_063113</strain>
    </source>
</reference>
<sequence>MASPNGDNYFESAAGGACAHFLSPIDSFGFGDRSWQETENDETNTPYVLSPFLGNDDSDLTTEFPQVNFFGLDPHVPLAEQSVFPRATNHAEQYTQPAVLTGSLASILGSTPCEPASQTWEFGGGTISDRLFQSSVDPITLVPVAQPTRSPNAGMPRVLDLQFAHLHTAPGQDIEQEKSDLILKVQNGSNIQPMVADDATNGVEALRQCLLACQTQGQRGLSSHEIQNLLVRGQVGDSETVEGNPKTKEGCITERLTPDHLQTALNRYSLQTGISFRLGLVRATHYTLDFEVSMHSDPPTNLSRGNQVIIWMYQELVNFNPFTKFYDHCLWAAITPSTTAPKNYAQALKSPEPKANEVQKPVDHQLLHPGRRSTISSQTGTPSSSASSSSSEPKHCCGKMWTSKNSYK</sequence>
<evidence type="ECO:0000313" key="5">
    <source>
        <dbReference type="Proteomes" id="UP000447873"/>
    </source>
</evidence>
<accession>A0A8H3YUY6</accession>
<gene>
    <name evidence="4" type="ORF">BLS_005282</name>
    <name evidence="3" type="ORF">EG327_007741</name>
    <name evidence="2" type="ORF">EG328_003761</name>
</gene>
<dbReference type="AlphaFoldDB" id="A0A8H3YUY6"/>
<comment type="caution">
    <text evidence="2">The sequence shown here is derived from an EMBL/GenBank/DDBJ whole genome shotgun (WGS) entry which is preliminary data.</text>
</comment>
<organism evidence="2 5">
    <name type="scientific">Venturia inaequalis</name>
    <name type="common">Apple scab fungus</name>
    <dbReference type="NCBI Taxonomy" id="5025"/>
    <lineage>
        <taxon>Eukaryota</taxon>
        <taxon>Fungi</taxon>
        <taxon>Dikarya</taxon>
        <taxon>Ascomycota</taxon>
        <taxon>Pezizomycotina</taxon>
        <taxon>Dothideomycetes</taxon>
        <taxon>Pleosporomycetidae</taxon>
        <taxon>Venturiales</taxon>
        <taxon>Venturiaceae</taxon>
        <taxon>Venturia</taxon>
    </lineage>
</organism>
<feature type="compositionally biased region" description="Low complexity" evidence="1">
    <location>
        <begin position="373"/>
        <end position="391"/>
    </location>
</feature>
<evidence type="ECO:0000313" key="2">
    <source>
        <dbReference type="EMBL" id="KAE9974544.1"/>
    </source>
</evidence>
<dbReference type="Proteomes" id="UP000433883">
    <property type="component" value="Unassembled WGS sequence"/>
</dbReference>
<evidence type="ECO:0000313" key="6">
    <source>
        <dbReference type="Proteomes" id="UP000490939"/>
    </source>
</evidence>
<proteinExistence type="predicted"/>
<evidence type="ECO:0000313" key="3">
    <source>
        <dbReference type="EMBL" id="KAE9977440.1"/>
    </source>
</evidence>
<name>A0A8H3YUY6_VENIN</name>
<dbReference type="EMBL" id="WNWS01000216">
    <property type="protein sequence ID" value="KAE9974544.1"/>
    <property type="molecule type" value="Genomic_DNA"/>
</dbReference>
<dbReference type="Proteomes" id="UP000447873">
    <property type="component" value="Unassembled WGS sequence"/>
</dbReference>
<dbReference type="EMBL" id="WNWR01000470">
    <property type="protein sequence ID" value="KAE9977440.1"/>
    <property type="molecule type" value="Genomic_DNA"/>
</dbReference>